<dbReference type="Pfam" id="PF12833">
    <property type="entry name" value="HTH_18"/>
    <property type="match status" value="1"/>
</dbReference>
<dbReference type="PROSITE" id="PS00041">
    <property type="entry name" value="HTH_ARAC_FAMILY_1"/>
    <property type="match status" value="1"/>
</dbReference>
<keyword evidence="8" id="KW-1185">Reference proteome</keyword>
<dbReference type="InterPro" id="IPR001789">
    <property type="entry name" value="Sig_transdc_resp-reg_receiver"/>
</dbReference>
<dbReference type="AlphaFoldDB" id="A0A328U338"/>
<sequence length="559" mass="65117">MRRLLIVDDMPIIADGLVDLFQGADHLELEVYKAYSAFEALDVLNRMKIDIVLSDIQMPMKTGIELLKDIREKWPRCKVIFLTSYNEFNYAKETITCGGFDYILKTEGDEAIMKAVVKAMNSLREELENESFINQALQQIELTRPLLQKEFLSELVEGKRWSAEHRASQFAELKLPFCPASSVMLLSGRIDGWKNEVGGMDRMLLLYAVQNIVHEFLSHSVELLSIVYERTRILWFIQPKQTARSKEEPCWEREFRFVYGTLESIQDTCREMMKLQVSFLLSSAPVEWSRAPDQYQLLNFLLSRGLGLGKEILMTDTELQTNGIGNESDRDESITFKKNFRIGKFNMLPDYLNNGQKNEFFELYDELTNDLSIESSHLLNFEIYHFLSSIFLTYLNRWNLSQEISRSLDLNKLLRLKDGDDWTEVKDYFNALANLIFDNKHNEQEEKTNTLVAEIQQYIHNNLGADLSLNKLGDLVHLNPSYLSRLYKQMTGVGLSAYITEIRIQKAKEMLKNNRLKVHEIAFELGYLSNIAFTRCFKKLMNISPQEYRDAHSKRFAEY</sequence>
<protein>
    <submittedName>
        <fullName evidence="7">DNA-binding response regulator</fullName>
    </submittedName>
</protein>
<keyword evidence="2 7" id="KW-0238">DNA-binding</keyword>
<evidence type="ECO:0000256" key="1">
    <source>
        <dbReference type="ARBA" id="ARBA00023015"/>
    </source>
</evidence>
<dbReference type="SMART" id="SM00448">
    <property type="entry name" value="REC"/>
    <property type="match status" value="1"/>
</dbReference>
<proteinExistence type="predicted"/>
<dbReference type="InterPro" id="IPR009057">
    <property type="entry name" value="Homeodomain-like_sf"/>
</dbReference>
<evidence type="ECO:0000313" key="8">
    <source>
        <dbReference type="Proteomes" id="UP000249260"/>
    </source>
</evidence>
<dbReference type="PANTHER" id="PTHR43280">
    <property type="entry name" value="ARAC-FAMILY TRANSCRIPTIONAL REGULATOR"/>
    <property type="match status" value="1"/>
</dbReference>
<dbReference type="Gene3D" id="1.10.10.60">
    <property type="entry name" value="Homeodomain-like"/>
    <property type="match status" value="2"/>
</dbReference>
<feature type="domain" description="HTH araC/xylS-type" evidence="5">
    <location>
        <begin position="453"/>
        <end position="551"/>
    </location>
</feature>
<keyword evidence="4" id="KW-0597">Phosphoprotein</keyword>
<dbReference type="PROSITE" id="PS01124">
    <property type="entry name" value="HTH_ARAC_FAMILY_2"/>
    <property type="match status" value="1"/>
</dbReference>
<dbReference type="PANTHER" id="PTHR43280:SF2">
    <property type="entry name" value="HTH-TYPE TRANSCRIPTIONAL REGULATOR EXSA"/>
    <property type="match status" value="1"/>
</dbReference>
<dbReference type="InterPro" id="IPR011006">
    <property type="entry name" value="CheY-like_superfamily"/>
</dbReference>
<dbReference type="CDD" id="cd17536">
    <property type="entry name" value="REC_YesN-like"/>
    <property type="match status" value="1"/>
</dbReference>
<dbReference type="RefSeq" id="WP_112882056.1">
    <property type="nucleotide sequence ID" value="NZ_QLUW01000002.1"/>
</dbReference>
<dbReference type="Proteomes" id="UP000249260">
    <property type="component" value="Unassembled WGS sequence"/>
</dbReference>
<evidence type="ECO:0000259" key="5">
    <source>
        <dbReference type="PROSITE" id="PS01124"/>
    </source>
</evidence>
<comment type="caution">
    <text evidence="7">The sequence shown here is derived from an EMBL/GenBank/DDBJ whole genome shotgun (WGS) entry which is preliminary data.</text>
</comment>
<dbReference type="SUPFAM" id="SSF46689">
    <property type="entry name" value="Homeodomain-like"/>
    <property type="match status" value="2"/>
</dbReference>
<name>A0A328U338_9BACL</name>
<dbReference type="EMBL" id="QLUW01000002">
    <property type="protein sequence ID" value="RAP75831.1"/>
    <property type="molecule type" value="Genomic_DNA"/>
</dbReference>
<dbReference type="GO" id="GO:0043565">
    <property type="term" value="F:sequence-specific DNA binding"/>
    <property type="evidence" value="ECO:0007669"/>
    <property type="project" value="InterPro"/>
</dbReference>
<dbReference type="Gene3D" id="3.40.50.2300">
    <property type="match status" value="1"/>
</dbReference>
<dbReference type="GO" id="GO:0003700">
    <property type="term" value="F:DNA-binding transcription factor activity"/>
    <property type="evidence" value="ECO:0007669"/>
    <property type="project" value="InterPro"/>
</dbReference>
<evidence type="ECO:0000259" key="6">
    <source>
        <dbReference type="PROSITE" id="PS50110"/>
    </source>
</evidence>
<dbReference type="SUPFAM" id="SSF52172">
    <property type="entry name" value="CheY-like"/>
    <property type="match status" value="1"/>
</dbReference>
<dbReference type="PROSITE" id="PS50110">
    <property type="entry name" value="RESPONSE_REGULATORY"/>
    <property type="match status" value="1"/>
</dbReference>
<organism evidence="7 8">
    <name type="scientific">Paenibacillus montanisoli</name>
    <dbReference type="NCBI Taxonomy" id="2081970"/>
    <lineage>
        <taxon>Bacteria</taxon>
        <taxon>Bacillati</taxon>
        <taxon>Bacillota</taxon>
        <taxon>Bacilli</taxon>
        <taxon>Bacillales</taxon>
        <taxon>Paenibacillaceae</taxon>
        <taxon>Paenibacillus</taxon>
    </lineage>
</organism>
<dbReference type="GO" id="GO:0000160">
    <property type="term" value="P:phosphorelay signal transduction system"/>
    <property type="evidence" value="ECO:0007669"/>
    <property type="project" value="InterPro"/>
</dbReference>
<keyword evidence="1" id="KW-0805">Transcription regulation</keyword>
<evidence type="ECO:0000256" key="2">
    <source>
        <dbReference type="ARBA" id="ARBA00023125"/>
    </source>
</evidence>
<dbReference type="InterPro" id="IPR018062">
    <property type="entry name" value="HTH_AraC-typ_CS"/>
</dbReference>
<feature type="domain" description="Response regulatory" evidence="6">
    <location>
        <begin position="3"/>
        <end position="120"/>
    </location>
</feature>
<dbReference type="SMART" id="SM00342">
    <property type="entry name" value="HTH_ARAC"/>
    <property type="match status" value="1"/>
</dbReference>
<evidence type="ECO:0000256" key="4">
    <source>
        <dbReference type="PROSITE-ProRule" id="PRU00169"/>
    </source>
</evidence>
<evidence type="ECO:0000256" key="3">
    <source>
        <dbReference type="ARBA" id="ARBA00023163"/>
    </source>
</evidence>
<accession>A0A328U338</accession>
<gene>
    <name evidence="7" type="ORF">DL346_10345</name>
</gene>
<feature type="modified residue" description="4-aspartylphosphate" evidence="4">
    <location>
        <position position="55"/>
    </location>
</feature>
<evidence type="ECO:0000313" key="7">
    <source>
        <dbReference type="EMBL" id="RAP75831.1"/>
    </source>
</evidence>
<reference evidence="7 8" key="1">
    <citation type="submission" date="2018-06" db="EMBL/GenBank/DDBJ databases">
        <title>Paenibacillus montanisoli sp. nov., isolated from mountain area soil.</title>
        <authorList>
            <person name="Wu M."/>
        </authorList>
    </citation>
    <scope>NUCLEOTIDE SEQUENCE [LARGE SCALE GENOMIC DNA]</scope>
    <source>
        <strain evidence="7 8">RA17</strain>
    </source>
</reference>
<dbReference type="OrthoDB" id="2543932at2"/>
<dbReference type="InterPro" id="IPR018060">
    <property type="entry name" value="HTH_AraC"/>
</dbReference>
<keyword evidence="3" id="KW-0804">Transcription</keyword>
<dbReference type="Pfam" id="PF00072">
    <property type="entry name" value="Response_reg"/>
    <property type="match status" value="1"/>
</dbReference>